<evidence type="ECO:0000313" key="4">
    <source>
        <dbReference type="Proteomes" id="UP000332933"/>
    </source>
</evidence>
<evidence type="ECO:0000256" key="1">
    <source>
        <dbReference type="SAM" id="MobiDB-lite"/>
    </source>
</evidence>
<reference evidence="2" key="2">
    <citation type="submission" date="2019-06" db="EMBL/GenBank/DDBJ databases">
        <title>Genomics analysis of Aphanomyces spp. identifies a new class of oomycete effector associated with host adaptation.</title>
        <authorList>
            <person name="Gaulin E."/>
        </authorList>
    </citation>
    <scope>NUCLEOTIDE SEQUENCE</scope>
    <source>
        <strain evidence="2">CBS 578.67</strain>
    </source>
</reference>
<name>A0A485LHX3_9STRA</name>
<dbReference type="EMBL" id="VJMH01006969">
    <property type="protein sequence ID" value="KAF0686876.1"/>
    <property type="molecule type" value="Genomic_DNA"/>
</dbReference>
<dbReference type="PANTHER" id="PTHR33889:SF7">
    <property type="entry name" value="OS04G0681850 PROTEIN"/>
    <property type="match status" value="1"/>
</dbReference>
<sequence length="160" mass="16770">MSDDQGAERGGGRGGRGCPKPNLSQTEREGVLQHLMKQAILPPGTLDDAAKAFGCSSKTVGRIWAQAKASLKEGRGADVASRKKGRCGKKRKYPALETMVKAVPEVERTSWRAVAVAVGVPPSVLHDAVKRGDVAASLLPPPPPPTNASKGKTTTRPPAM</sequence>
<dbReference type="AlphaFoldDB" id="A0A485LHX3"/>
<evidence type="ECO:0000313" key="2">
    <source>
        <dbReference type="EMBL" id="KAF0686876.1"/>
    </source>
</evidence>
<evidence type="ECO:0000313" key="3">
    <source>
        <dbReference type="EMBL" id="VFT98022.1"/>
    </source>
</evidence>
<gene>
    <name evidence="3" type="primary">Aste57867_21350</name>
    <name evidence="2" type="ORF">As57867_021281</name>
    <name evidence="3" type="ORF">ASTE57867_21350</name>
</gene>
<dbReference type="PANTHER" id="PTHR33889">
    <property type="entry name" value="OS04G0681850 PROTEIN"/>
    <property type="match status" value="1"/>
</dbReference>
<dbReference type="EMBL" id="CAADRA010006995">
    <property type="protein sequence ID" value="VFT98022.1"/>
    <property type="molecule type" value="Genomic_DNA"/>
</dbReference>
<proteinExistence type="predicted"/>
<reference evidence="3 4" key="1">
    <citation type="submission" date="2019-03" db="EMBL/GenBank/DDBJ databases">
        <authorList>
            <person name="Gaulin E."/>
            <person name="Dumas B."/>
        </authorList>
    </citation>
    <scope>NUCLEOTIDE SEQUENCE [LARGE SCALE GENOMIC DNA]</scope>
    <source>
        <strain evidence="3">CBS 568.67</strain>
    </source>
</reference>
<keyword evidence="4" id="KW-1185">Reference proteome</keyword>
<organism evidence="3 4">
    <name type="scientific">Aphanomyces stellatus</name>
    <dbReference type="NCBI Taxonomy" id="120398"/>
    <lineage>
        <taxon>Eukaryota</taxon>
        <taxon>Sar</taxon>
        <taxon>Stramenopiles</taxon>
        <taxon>Oomycota</taxon>
        <taxon>Saprolegniomycetes</taxon>
        <taxon>Saprolegniales</taxon>
        <taxon>Verrucalvaceae</taxon>
        <taxon>Aphanomyces</taxon>
    </lineage>
</organism>
<feature type="compositionally biased region" description="Polar residues" evidence="1">
    <location>
        <begin position="147"/>
        <end position="160"/>
    </location>
</feature>
<feature type="region of interest" description="Disordered" evidence="1">
    <location>
        <begin position="1"/>
        <end position="29"/>
    </location>
</feature>
<feature type="region of interest" description="Disordered" evidence="1">
    <location>
        <begin position="135"/>
        <end position="160"/>
    </location>
</feature>
<accession>A0A485LHX3</accession>
<protein>
    <submittedName>
        <fullName evidence="3">Aste57867_21350 protein</fullName>
    </submittedName>
</protein>
<dbReference type="Proteomes" id="UP000332933">
    <property type="component" value="Unassembled WGS sequence"/>
</dbReference>
<feature type="compositionally biased region" description="Basic and acidic residues" evidence="1">
    <location>
        <begin position="1"/>
        <end position="11"/>
    </location>
</feature>